<accession>A0A8B7Z7G3</accession>
<evidence type="ECO:0000313" key="2">
    <source>
        <dbReference type="RefSeq" id="XP_022101589.1"/>
    </source>
</evidence>
<dbReference type="Pfam" id="PF15802">
    <property type="entry name" value="DCAF17"/>
    <property type="match status" value="1"/>
</dbReference>
<evidence type="ECO:0000313" key="4">
    <source>
        <dbReference type="RefSeq" id="XP_022101592.1"/>
    </source>
</evidence>
<evidence type="ECO:0000313" key="1">
    <source>
        <dbReference type="Proteomes" id="UP000694845"/>
    </source>
</evidence>
<dbReference type="AlphaFoldDB" id="A0A8B7Z7G3"/>
<dbReference type="GeneID" id="110985121"/>
<dbReference type="InterPro" id="IPR031620">
    <property type="entry name" value="DCAF17"/>
</dbReference>
<dbReference type="KEGG" id="aplc:110985121"/>
<keyword evidence="1" id="KW-1185">Reference proteome</keyword>
<dbReference type="Proteomes" id="UP000694845">
    <property type="component" value="Unplaced"/>
</dbReference>
<dbReference type="CTD" id="80067"/>
<dbReference type="GO" id="GO:0016567">
    <property type="term" value="P:protein ubiquitination"/>
    <property type="evidence" value="ECO:0007669"/>
    <property type="project" value="InterPro"/>
</dbReference>
<name>A0A8B7Z7G3_ACAPL</name>
<dbReference type="PANTHER" id="PTHR14815:SF2">
    <property type="entry name" value="DDB1- AND CUL4-ASSOCIATED FACTOR 17"/>
    <property type="match status" value="1"/>
</dbReference>
<proteinExistence type="predicted"/>
<sequence>MSDELIWRCNKPNIVMHLRAREADLGKSPAYRRNCRMWRTLICDKSSVYKKTWSLTSKNKIHYLGDRLYMDDFRTCYSLNGLNAMPTVIYKKPDKSHIYKLEANLHCCAELNTLPVANAGHRPYILGLTKCQHLIRIDLKTGRILQKIFLGQHHLFSKFIYLNWDVFQERAVACSTQSKSSTGPMKSFVLLSVFPLDVIGQLTVTQQVFGADICNANISDGLLIVMHRNNRVRMYNLDQIIKENTRFSLQLGEVAPTVLVGSSSSVTSGVVGSYPTGIPTNIHITERPPILLEVSCLQHDVCFGGYPWHYMYIPQTSDPLLPPNADAGTETYIVASVATNQMVESGLLEMDSDSDDVTMAFFHMDDSQRIIQLGDYDLIVNAFHTRDDGKIELQIVYRVSHPVVDKHLEGEEEKQQKDLANWETTLSGRRVSTKWRKQLRVRNQIRDISFDSELDFLLVSFVTTTGFSPVGTKGELGIYCNQTGRLLKMMDLDIAEFDTPSCPTLIEMDMDFMVHIYEGDHRGKMTCSLYRLDRPME</sequence>
<dbReference type="GO" id="GO:0080008">
    <property type="term" value="C:Cul4-RING E3 ubiquitin ligase complex"/>
    <property type="evidence" value="ECO:0007669"/>
    <property type="project" value="TreeGrafter"/>
</dbReference>
<dbReference type="RefSeq" id="XP_022101590.1">
    <property type="nucleotide sequence ID" value="XM_022245898.1"/>
</dbReference>
<dbReference type="RefSeq" id="XP_022101589.1">
    <property type="nucleotide sequence ID" value="XM_022245897.1"/>
</dbReference>
<dbReference type="OrthoDB" id="9971789at2759"/>
<protein>
    <submittedName>
        <fullName evidence="2 3">DDB1- and CUL4-associated factor 17-like isoform X1</fullName>
    </submittedName>
</protein>
<evidence type="ECO:0000313" key="3">
    <source>
        <dbReference type="RefSeq" id="XP_022101590.1"/>
    </source>
</evidence>
<reference evidence="2 3" key="1">
    <citation type="submission" date="2025-04" db="UniProtKB">
        <authorList>
            <consortium name="RefSeq"/>
        </authorList>
    </citation>
    <scope>IDENTIFICATION</scope>
</reference>
<dbReference type="PANTHER" id="PTHR14815">
    <property type="entry name" value="DDB1- AND CUL4-ASSOCIATED FACTOR 17"/>
    <property type="match status" value="1"/>
</dbReference>
<organism evidence="1 2">
    <name type="scientific">Acanthaster planci</name>
    <name type="common">Crown-of-thorns starfish</name>
    <dbReference type="NCBI Taxonomy" id="133434"/>
    <lineage>
        <taxon>Eukaryota</taxon>
        <taxon>Metazoa</taxon>
        <taxon>Echinodermata</taxon>
        <taxon>Eleutherozoa</taxon>
        <taxon>Asterozoa</taxon>
        <taxon>Asteroidea</taxon>
        <taxon>Valvatacea</taxon>
        <taxon>Valvatida</taxon>
        <taxon>Acanthasteridae</taxon>
        <taxon>Acanthaster</taxon>
    </lineage>
</organism>
<dbReference type="RefSeq" id="XP_022101592.1">
    <property type="nucleotide sequence ID" value="XM_022245900.1"/>
</dbReference>
<gene>
    <name evidence="2 3 4" type="primary">LOC110985121</name>
</gene>